<keyword evidence="5" id="KW-0235">DNA replication</keyword>
<dbReference type="GO" id="GO:0006261">
    <property type="term" value="P:DNA-templated DNA replication"/>
    <property type="evidence" value="ECO:0007669"/>
    <property type="project" value="TreeGrafter"/>
</dbReference>
<dbReference type="RefSeq" id="WP_109215006.1">
    <property type="nucleotide sequence ID" value="NZ_CABMEW010000029.1"/>
</dbReference>
<evidence type="ECO:0000256" key="6">
    <source>
        <dbReference type="ARBA" id="ARBA00022932"/>
    </source>
</evidence>
<accession>A0A2V1JR03</accession>
<keyword evidence="3" id="KW-0808">Transferase</keyword>
<reference evidence="9 10" key="1">
    <citation type="submission" date="2014-09" db="EMBL/GenBank/DDBJ databases">
        <title>Butyrate-producing bacteria isolated from human gut.</title>
        <authorList>
            <person name="Zhang Q."/>
            <person name="Zhao L."/>
        </authorList>
    </citation>
    <scope>NUCLEOTIDE SEQUENCE [LARGE SCALE GENOMIC DNA]</scope>
    <source>
        <strain evidence="9 10">21</strain>
    </source>
</reference>
<dbReference type="InterPro" id="IPR027417">
    <property type="entry name" value="P-loop_NTPase"/>
</dbReference>
<dbReference type="Pfam" id="PF13177">
    <property type="entry name" value="DNA_pol3_delta2"/>
    <property type="match status" value="1"/>
</dbReference>
<dbReference type="EMBL" id="JRFU01000045">
    <property type="protein sequence ID" value="PWE87400.1"/>
    <property type="molecule type" value="Genomic_DNA"/>
</dbReference>
<dbReference type="GO" id="GO:0009360">
    <property type="term" value="C:DNA polymerase III complex"/>
    <property type="evidence" value="ECO:0007669"/>
    <property type="project" value="InterPro"/>
</dbReference>
<evidence type="ECO:0000313" key="10">
    <source>
        <dbReference type="Proteomes" id="UP000245288"/>
    </source>
</evidence>
<evidence type="ECO:0000313" key="9">
    <source>
        <dbReference type="EMBL" id="PWE87400.1"/>
    </source>
</evidence>
<dbReference type="PANTHER" id="PTHR11669">
    <property type="entry name" value="REPLICATION FACTOR C / DNA POLYMERASE III GAMMA-TAU SUBUNIT"/>
    <property type="match status" value="1"/>
</dbReference>
<evidence type="ECO:0000256" key="7">
    <source>
        <dbReference type="ARBA" id="ARBA00049244"/>
    </source>
</evidence>
<dbReference type="Proteomes" id="UP000245288">
    <property type="component" value="Unassembled WGS sequence"/>
</dbReference>
<evidence type="ECO:0000256" key="4">
    <source>
        <dbReference type="ARBA" id="ARBA00022695"/>
    </source>
</evidence>
<gene>
    <name evidence="9" type="ORF">LG34_04260</name>
</gene>
<evidence type="ECO:0000256" key="2">
    <source>
        <dbReference type="ARBA" id="ARBA00014363"/>
    </source>
</evidence>
<dbReference type="SUPFAM" id="SSF52540">
    <property type="entry name" value="P-loop containing nucleoside triphosphate hydrolases"/>
    <property type="match status" value="1"/>
</dbReference>
<evidence type="ECO:0000256" key="1">
    <source>
        <dbReference type="ARBA" id="ARBA00012417"/>
    </source>
</evidence>
<dbReference type="InterPro" id="IPR050238">
    <property type="entry name" value="DNA_Rep/Repair_Clamp_Loader"/>
</dbReference>
<sequence>MAGFHEIVGHEQLIAHLQSAIVMDKVSHAYIINGPKDSGKMMLAEAFAMALQCETSIKNREGLAGQPREALHPETIAEPCMECHSCKQSLNKNQPDIIYLSHEKPNTISVADIREQINHDIEIKPYSSKYKVYIVDEAEKMNQQAQNALLKTIEEPPAYAVILLLTTNADAFLPTIRSRCVMLDVKPVNDEKIREFLMKQRQIPDYKAEVCAAFARGNVGRAMNLASSERFNELKDFTTQLLRRLGDIPKYDLLQEIKPLNDFKDDIREFFDLVLFWYRDVLLYKAAATEEQLIFREEAYEIRRQSEKCSYAGLQHILDAIDTADRRIRANVNFDLTMEMLALTIKENIR</sequence>
<evidence type="ECO:0000256" key="5">
    <source>
        <dbReference type="ARBA" id="ARBA00022705"/>
    </source>
</evidence>
<organism evidence="9 10">
    <name type="scientific">Eubacterium ramulus</name>
    <dbReference type="NCBI Taxonomy" id="39490"/>
    <lineage>
        <taxon>Bacteria</taxon>
        <taxon>Bacillati</taxon>
        <taxon>Bacillota</taxon>
        <taxon>Clostridia</taxon>
        <taxon>Eubacteriales</taxon>
        <taxon>Eubacteriaceae</taxon>
        <taxon>Eubacterium</taxon>
    </lineage>
</organism>
<dbReference type="Gene3D" id="3.40.50.300">
    <property type="entry name" value="P-loop containing nucleotide triphosphate hydrolases"/>
    <property type="match status" value="1"/>
</dbReference>
<dbReference type="GO" id="GO:0003887">
    <property type="term" value="F:DNA-directed DNA polymerase activity"/>
    <property type="evidence" value="ECO:0007669"/>
    <property type="project" value="UniProtKB-KW"/>
</dbReference>
<keyword evidence="10" id="KW-1185">Reference proteome</keyword>
<proteinExistence type="predicted"/>
<dbReference type="GO" id="GO:0003677">
    <property type="term" value="F:DNA binding"/>
    <property type="evidence" value="ECO:0007669"/>
    <property type="project" value="InterPro"/>
</dbReference>
<evidence type="ECO:0000256" key="3">
    <source>
        <dbReference type="ARBA" id="ARBA00022679"/>
    </source>
</evidence>
<keyword evidence="6" id="KW-0239">DNA-directed DNA polymerase</keyword>
<dbReference type="Pfam" id="PF09115">
    <property type="entry name" value="DNApol3-delta_C"/>
    <property type="match status" value="1"/>
</dbReference>
<feature type="domain" description="DNA polymerase III delta subunit C-terminal" evidence="8">
    <location>
        <begin position="232"/>
        <end position="345"/>
    </location>
</feature>
<comment type="catalytic activity">
    <reaction evidence="7">
        <text>DNA(n) + a 2'-deoxyribonucleoside 5'-triphosphate = DNA(n+1) + diphosphate</text>
        <dbReference type="Rhea" id="RHEA:22508"/>
        <dbReference type="Rhea" id="RHEA-COMP:17339"/>
        <dbReference type="Rhea" id="RHEA-COMP:17340"/>
        <dbReference type="ChEBI" id="CHEBI:33019"/>
        <dbReference type="ChEBI" id="CHEBI:61560"/>
        <dbReference type="ChEBI" id="CHEBI:173112"/>
        <dbReference type="EC" id="2.7.7.7"/>
    </reaction>
</comment>
<comment type="caution">
    <text evidence="9">The sequence shown here is derived from an EMBL/GenBank/DDBJ whole genome shotgun (WGS) entry which is preliminary data.</text>
</comment>
<dbReference type="OrthoDB" id="9810148at2"/>
<protein>
    <recommendedName>
        <fullName evidence="2">DNA polymerase III subunit delta'</fullName>
        <ecNumber evidence="1">2.7.7.7</ecNumber>
    </recommendedName>
</protein>
<keyword evidence="4" id="KW-0548">Nucleotidyltransferase</keyword>
<dbReference type="EC" id="2.7.7.7" evidence="1"/>
<name>A0A2V1JR03_EUBRA</name>
<dbReference type="AlphaFoldDB" id="A0A2V1JR03"/>
<dbReference type="PANTHER" id="PTHR11669:SF8">
    <property type="entry name" value="DNA POLYMERASE III SUBUNIT DELTA"/>
    <property type="match status" value="1"/>
</dbReference>
<evidence type="ECO:0000259" key="8">
    <source>
        <dbReference type="Pfam" id="PF09115"/>
    </source>
</evidence>
<dbReference type="InterPro" id="IPR015199">
    <property type="entry name" value="DNA_pol_III_delta_C"/>
</dbReference>